<dbReference type="EMBL" id="FNYY01000012">
    <property type="protein sequence ID" value="SEJ86188.1"/>
    <property type="molecule type" value="Genomic_DNA"/>
</dbReference>
<gene>
    <name evidence="1" type="ORF">SAMN04487940_11233</name>
</gene>
<evidence type="ECO:0000313" key="1">
    <source>
        <dbReference type="EMBL" id="SEJ86188.1"/>
    </source>
</evidence>
<name>A0A975WC38_9RHOB</name>
<organism evidence="1 2">
    <name type="scientific">Marinovum algicola</name>
    <dbReference type="NCBI Taxonomy" id="42444"/>
    <lineage>
        <taxon>Bacteria</taxon>
        <taxon>Pseudomonadati</taxon>
        <taxon>Pseudomonadota</taxon>
        <taxon>Alphaproteobacteria</taxon>
        <taxon>Rhodobacterales</taxon>
        <taxon>Roseobacteraceae</taxon>
        <taxon>Marinovum</taxon>
    </lineage>
</organism>
<evidence type="ECO:0008006" key="3">
    <source>
        <dbReference type="Google" id="ProtNLM"/>
    </source>
</evidence>
<evidence type="ECO:0000313" key="2">
    <source>
        <dbReference type="Proteomes" id="UP000182932"/>
    </source>
</evidence>
<proteinExistence type="predicted"/>
<comment type="caution">
    <text evidence="1">The sequence shown here is derived from an EMBL/GenBank/DDBJ whole genome shotgun (WGS) entry which is preliminary data.</text>
</comment>
<dbReference type="RefSeq" id="WP_074837458.1">
    <property type="nucleotide sequence ID" value="NZ_CATLQZ010000010.1"/>
</dbReference>
<dbReference type="Proteomes" id="UP000182932">
    <property type="component" value="Unassembled WGS sequence"/>
</dbReference>
<reference evidence="1 2" key="1">
    <citation type="submission" date="2016-10" db="EMBL/GenBank/DDBJ databases">
        <authorList>
            <person name="Varghese N."/>
            <person name="Submissions S."/>
        </authorList>
    </citation>
    <scope>NUCLEOTIDE SEQUENCE [LARGE SCALE GENOMIC DNA]</scope>
    <source>
        <strain evidence="1 2">FF3</strain>
    </source>
</reference>
<keyword evidence="2" id="KW-1185">Reference proteome</keyword>
<dbReference type="AlphaFoldDB" id="A0A975WC38"/>
<dbReference type="GeneID" id="80819435"/>
<accession>A0A975WC38</accession>
<sequence>MGVDPVVPRLLEFVRSIGIEVRTRTLEHETFLPGLDIQGGALLVDLDRLAYPGDILHEAGHIAVADKERRMQPVLKPTKAEEMAAAAWSFAAARHLNLPVEVVFHEHGYQDGAEALITAFSNGTGPGLPLLIWFGVTADPHGQQPGTATQPYPLMDRWLR</sequence>
<protein>
    <recommendedName>
        <fullName evidence="3">IrrE N-terminal-like domain-containing protein</fullName>
    </recommendedName>
</protein>